<keyword evidence="6" id="KW-0408">Iron</keyword>
<evidence type="ECO:0000256" key="2">
    <source>
        <dbReference type="ARBA" id="ARBA00022448"/>
    </source>
</evidence>
<dbReference type="InterPro" id="IPR036942">
    <property type="entry name" value="Beta-barrel_TonB_sf"/>
</dbReference>
<dbReference type="Pfam" id="PF00593">
    <property type="entry name" value="TonB_dep_Rec_b-barrel"/>
    <property type="match status" value="1"/>
</dbReference>
<keyword evidence="7" id="KW-0406">Ion transport</keyword>
<dbReference type="Proteomes" id="UP000011717">
    <property type="component" value="Unassembled WGS sequence"/>
</dbReference>
<keyword evidence="3 11" id="KW-1134">Transmembrane beta strand</keyword>
<evidence type="ECO:0000256" key="9">
    <source>
        <dbReference type="ARBA" id="ARBA00023136"/>
    </source>
</evidence>
<comment type="similarity">
    <text evidence="11 12">Belongs to the TonB-dependent receptor family.</text>
</comment>
<evidence type="ECO:0000256" key="8">
    <source>
        <dbReference type="ARBA" id="ARBA00023077"/>
    </source>
</evidence>
<keyword evidence="16" id="KW-0675">Receptor</keyword>
<evidence type="ECO:0000259" key="14">
    <source>
        <dbReference type="Pfam" id="PF00593"/>
    </source>
</evidence>
<protein>
    <submittedName>
        <fullName evidence="16">TonB-dependent receptor</fullName>
    </submittedName>
</protein>
<keyword evidence="8 12" id="KW-0798">TonB box</keyword>
<evidence type="ECO:0000259" key="15">
    <source>
        <dbReference type="Pfam" id="PF07715"/>
    </source>
</evidence>
<dbReference type="RefSeq" id="WP_008601956.1">
    <property type="nucleotide sequence ID" value="NZ_AMRV01000005.1"/>
</dbReference>
<dbReference type="GO" id="GO:0009279">
    <property type="term" value="C:cell outer membrane"/>
    <property type="evidence" value="ECO:0007669"/>
    <property type="project" value="UniProtKB-SubCell"/>
</dbReference>
<name>M2T870_9SPHN</name>
<comment type="subcellular location">
    <subcellularLocation>
        <location evidence="1 11">Cell outer membrane</location>
        <topology evidence="1 11">Multi-pass membrane protein</topology>
    </subcellularLocation>
</comment>
<dbReference type="SUPFAM" id="SSF56935">
    <property type="entry name" value="Porins"/>
    <property type="match status" value="1"/>
</dbReference>
<dbReference type="OrthoDB" id="7313036at2"/>
<evidence type="ECO:0000256" key="11">
    <source>
        <dbReference type="PROSITE-ProRule" id="PRU01360"/>
    </source>
</evidence>
<evidence type="ECO:0000256" key="10">
    <source>
        <dbReference type="ARBA" id="ARBA00023237"/>
    </source>
</evidence>
<dbReference type="Pfam" id="PF07715">
    <property type="entry name" value="Plug"/>
    <property type="match status" value="1"/>
</dbReference>
<dbReference type="InterPro" id="IPR039426">
    <property type="entry name" value="TonB-dep_rcpt-like"/>
</dbReference>
<evidence type="ECO:0000313" key="17">
    <source>
        <dbReference type="Proteomes" id="UP000011717"/>
    </source>
</evidence>
<keyword evidence="10 11" id="KW-0998">Cell outer membrane</keyword>
<evidence type="ECO:0000256" key="13">
    <source>
        <dbReference type="SAM" id="SignalP"/>
    </source>
</evidence>
<reference evidence="16 17" key="1">
    <citation type="journal article" date="2013" name="Genome Announc.">
        <title>Draft Genome Sequence of Strain JLT2015T, Belonging to the Family Sphingomonadaceae of the Alphaproteobacteria.</title>
        <authorList>
            <person name="Tang K."/>
            <person name="Liu K."/>
            <person name="Li S."/>
            <person name="Jiao N."/>
        </authorList>
    </citation>
    <scope>NUCLEOTIDE SEQUENCE [LARGE SCALE GENOMIC DNA]</scope>
    <source>
        <strain evidence="16 17">JLT2015</strain>
    </source>
</reference>
<feature type="signal peptide" evidence="13">
    <location>
        <begin position="1"/>
        <end position="16"/>
    </location>
</feature>
<evidence type="ECO:0000256" key="6">
    <source>
        <dbReference type="ARBA" id="ARBA00023004"/>
    </source>
</evidence>
<dbReference type="InterPro" id="IPR012910">
    <property type="entry name" value="Plug_dom"/>
</dbReference>
<evidence type="ECO:0000256" key="12">
    <source>
        <dbReference type="RuleBase" id="RU003357"/>
    </source>
</evidence>
<keyword evidence="9 11" id="KW-0472">Membrane</keyword>
<keyword evidence="13" id="KW-0732">Signal</keyword>
<dbReference type="GO" id="GO:0006826">
    <property type="term" value="P:iron ion transport"/>
    <property type="evidence" value="ECO:0007669"/>
    <property type="project" value="UniProtKB-KW"/>
</dbReference>
<keyword evidence="5 11" id="KW-0812">Transmembrane</keyword>
<proteinExistence type="inferred from homology"/>
<dbReference type="PANTHER" id="PTHR32552">
    <property type="entry name" value="FERRICHROME IRON RECEPTOR-RELATED"/>
    <property type="match status" value="1"/>
</dbReference>
<evidence type="ECO:0000256" key="4">
    <source>
        <dbReference type="ARBA" id="ARBA00022496"/>
    </source>
</evidence>
<keyword evidence="17" id="KW-1185">Reference proteome</keyword>
<dbReference type="InterPro" id="IPR000531">
    <property type="entry name" value="Beta-barrel_TonB"/>
</dbReference>
<feature type="chain" id="PRO_5004026522" evidence="13">
    <location>
        <begin position="17"/>
        <end position="797"/>
    </location>
</feature>
<dbReference type="PATRIC" id="fig|1234595.3.peg.1767"/>
<comment type="caution">
    <text evidence="16">The sequence shown here is derived from an EMBL/GenBank/DDBJ whole genome shotgun (WGS) entry which is preliminary data.</text>
</comment>
<evidence type="ECO:0000313" key="16">
    <source>
        <dbReference type="EMBL" id="EMD82724.1"/>
    </source>
</evidence>
<dbReference type="Gene3D" id="2.40.170.20">
    <property type="entry name" value="TonB-dependent receptor, beta-barrel domain"/>
    <property type="match status" value="2"/>
</dbReference>
<feature type="domain" description="TonB-dependent receptor plug" evidence="15">
    <location>
        <begin position="51"/>
        <end position="155"/>
    </location>
</feature>
<keyword evidence="2 11" id="KW-0813">Transport</keyword>
<dbReference type="AlphaFoldDB" id="M2T870"/>
<evidence type="ECO:0000256" key="1">
    <source>
        <dbReference type="ARBA" id="ARBA00004571"/>
    </source>
</evidence>
<evidence type="ECO:0000256" key="3">
    <source>
        <dbReference type="ARBA" id="ARBA00022452"/>
    </source>
</evidence>
<dbReference type="EMBL" id="AMRV01000005">
    <property type="protein sequence ID" value="EMD82724.1"/>
    <property type="molecule type" value="Genomic_DNA"/>
</dbReference>
<evidence type="ECO:0000256" key="7">
    <source>
        <dbReference type="ARBA" id="ARBA00023065"/>
    </source>
</evidence>
<keyword evidence="4" id="KW-0410">Iron transport</keyword>
<evidence type="ECO:0000256" key="5">
    <source>
        <dbReference type="ARBA" id="ARBA00022692"/>
    </source>
</evidence>
<feature type="domain" description="TonB-dependent receptor-like beta-barrel" evidence="14">
    <location>
        <begin position="282"/>
        <end position="760"/>
    </location>
</feature>
<sequence length="797" mass="83302">MSFTHFLAGASLAAVAATAGHAQTASQPVAGELSDGVIVVTAQKREELITDVPVTVSALSGEQLQRINVDEFDELSAFVPGLVVQEQSANNPGFVIRGITSDSGSAQIAPRVTIYYNGVDVSRSRGSYFKLYDIERVEVVKGPQATLFGTAATIGAISVVPAKPEQEPGAFAQASYGNFGAVQVNGMVNTGGETVSARIAGFYETRDGYVRNIAGEPGTASADLVGVDQDDLNGIDQFGLRGSVRAFLGEGTADLTVTYEEQNNPGTAFKSGSIPPTGGDTSPFTFAELGGSPFSEEALGIDELKLERQVLDVNLTAEFPLSDALTLTSVSGYRNFDSVETFDADGSPLFYLEFGEDAQGEQMSTELRLAYDNGGMIRGFVGGNIFVEDGTQGVPFSTDEGTYLACAPFAAFAPVQAALSAAQGGAAPCVGADGALNAANASAILTGGAADAVPYASSFTNGGDNSSYSVFADATIAPMDGLELTAGVRYLYERRRSTYSNIQPQSQILAGLGIPGQSLLGTADTGGQVFSVSDEFDAWLPRFNALYELTPGINVYGTVSKGRRAPVLDLGAQASAAGTIPDFTLVEEERVWNYEGGIKGALGGVVGSVGVFYQDYSNFQTSFFDETGSIVPVNAGTASNVGVEAEAQARIFPWLNVFGSYAYIDAKIDAPDDGGASDYAGSRFRLQPRHSAAAGLEFSYDLGSGTALSLTPTVTYRSKVFFEIPNTEAISEGGYTLVNLRGAVSFMDDRYSIFGFATNLLDKDYIIDAGNTGGGFGTATFIQGEPAFYGAGISARF</sequence>
<accession>M2T870</accession>
<gene>
    <name evidence="16" type="ORF">C725_1764</name>
</gene>
<dbReference type="PANTHER" id="PTHR32552:SF81">
    <property type="entry name" value="TONB-DEPENDENT OUTER MEMBRANE RECEPTOR"/>
    <property type="match status" value="1"/>
</dbReference>
<dbReference type="PROSITE" id="PS52016">
    <property type="entry name" value="TONB_DEPENDENT_REC_3"/>
    <property type="match status" value="1"/>
</dbReference>
<organism evidence="16 17">
    <name type="scientific">Pacificimonas flava</name>
    <dbReference type="NCBI Taxonomy" id="1234595"/>
    <lineage>
        <taxon>Bacteria</taxon>
        <taxon>Pseudomonadati</taxon>
        <taxon>Pseudomonadota</taxon>
        <taxon>Alphaproteobacteria</taxon>
        <taxon>Sphingomonadales</taxon>
        <taxon>Sphingosinicellaceae</taxon>
        <taxon>Pacificimonas</taxon>
    </lineage>
</organism>